<proteinExistence type="predicted"/>
<dbReference type="WBParaSite" id="maker-unitig_41219-snap-gene-0.1-mRNA-1">
    <property type="protein sequence ID" value="maker-unitig_41219-snap-gene-0.1-mRNA-1"/>
    <property type="gene ID" value="maker-unitig_41219-snap-gene-0.1"/>
</dbReference>
<feature type="compositionally biased region" description="Acidic residues" evidence="3">
    <location>
        <begin position="567"/>
        <end position="582"/>
    </location>
</feature>
<evidence type="ECO:0000256" key="1">
    <source>
        <dbReference type="ARBA" id="ARBA00022741"/>
    </source>
</evidence>
<keyword evidence="4" id="KW-0812">Transmembrane</keyword>
<dbReference type="Gene3D" id="3.40.50.300">
    <property type="entry name" value="P-loop containing nucleotide triphosphate hydrolases"/>
    <property type="match status" value="1"/>
</dbReference>
<dbReference type="Proteomes" id="UP000095280">
    <property type="component" value="Unplaced"/>
</dbReference>
<feature type="region of interest" description="Disordered" evidence="3">
    <location>
        <begin position="567"/>
        <end position="614"/>
    </location>
</feature>
<dbReference type="GO" id="GO:0005730">
    <property type="term" value="C:nucleolus"/>
    <property type="evidence" value="ECO:0007669"/>
    <property type="project" value="TreeGrafter"/>
</dbReference>
<dbReference type="AlphaFoldDB" id="A0A1I8FMR9"/>
<organism evidence="5 6">
    <name type="scientific">Macrostomum lignano</name>
    <dbReference type="NCBI Taxonomy" id="282301"/>
    <lineage>
        <taxon>Eukaryota</taxon>
        <taxon>Metazoa</taxon>
        <taxon>Spiralia</taxon>
        <taxon>Lophotrochozoa</taxon>
        <taxon>Platyhelminthes</taxon>
        <taxon>Rhabditophora</taxon>
        <taxon>Macrostomorpha</taxon>
        <taxon>Macrostomida</taxon>
        <taxon>Macrostomidae</taxon>
        <taxon>Macrostomum</taxon>
    </lineage>
</organism>
<protein>
    <submittedName>
        <fullName evidence="6">G domain-containing protein</fullName>
    </submittedName>
</protein>
<dbReference type="PANTHER" id="PTHR11089">
    <property type="entry name" value="GTP-BINDING PROTEIN-RELATED"/>
    <property type="match status" value="1"/>
</dbReference>
<keyword evidence="1" id="KW-0547">Nucleotide-binding</keyword>
<dbReference type="InterPro" id="IPR050755">
    <property type="entry name" value="TRAFAC_YlqF/YawG_RiboMat"/>
</dbReference>
<reference evidence="6" key="1">
    <citation type="submission" date="2016-11" db="UniProtKB">
        <authorList>
            <consortium name="WormBaseParasite"/>
        </authorList>
    </citation>
    <scope>IDENTIFICATION</scope>
</reference>
<sequence>SRTSAAAGRPVYSQRHDVQSARPVIVVIGSADAALAQRNYEDLALASVDVVGALVGQHDRGLLYADCATMRCRNSAFHEVRKLGPLILPSGKRLNRDRLTSVNGVAATVPAMPRWSSNLAASFTMHADRRTRISGVVRDCTAPGLYQQFADCLRRCSIWSGQISLDDCPDSSMVPKPYSPAERENLASLLKATLAFFGILWYGSIFYVLRPWGSRSRKGKANKGKARTGEQGTKLADRVKAQRFNATLPSGMCRDCARKWLAKNSRVHILDTESFEENHFSQKRRRKRPRFAQCERRIFRARPVQALVWNELLYKVLDSSDVLLYCWDRSRSRLTRDLPILERLLEKTRKPIIFILNKVDLVPVPVTKRWKHAANPFGKGALIGLLRDSSAAAALGQEADRLWALSVWQYVTLMRRESHLIDCPGVVYPTGDSEADLVLKGVIRPELYADAVLARVRPGAPGQAVTACPTGRTLRASSNSWPARLGQTVERRAEPDLACPPDVPLTDAERLALERNLKLRLRRLQMLRPLMKLWKDSSEAGKLPAKPMRRHPPKMTIDAAIIVEEAEEEQASDEGVCDADSPEAEKKPDRDSEANSAKPASSRAKQPMQNRRSVPDFLPSFLSLMQHSGADVEQQQPTEGAEQPTEGAEQSATPPVGAAATHEAGQGETAQGQGVRDCGAAAAGKGAHNLQGAPGGRSAISGLRRSASIFTPGRM</sequence>
<keyword evidence="4" id="KW-0472">Membrane</keyword>
<evidence type="ECO:0000313" key="6">
    <source>
        <dbReference type="WBParaSite" id="maker-unitig_41219-snap-gene-0.1-mRNA-1"/>
    </source>
</evidence>
<name>A0A1I8FMR9_9PLAT</name>
<dbReference type="SUPFAM" id="SSF52540">
    <property type="entry name" value="P-loop containing nucleoside triphosphate hydrolases"/>
    <property type="match status" value="1"/>
</dbReference>
<accession>A0A1I8FMR9</accession>
<evidence type="ECO:0000256" key="4">
    <source>
        <dbReference type="SAM" id="Phobius"/>
    </source>
</evidence>
<keyword evidence="4" id="KW-1133">Transmembrane helix</keyword>
<feature type="compositionally biased region" description="Polar residues" evidence="3">
    <location>
        <begin position="594"/>
        <end position="612"/>
    </location>
</feature>
<feature type="compositionally biased region" description="Basic and acidic residues" evidence="3">
    <location>
        <begin position="583"/>
        <end position="593"/>
    </location>
</feature>
<dbReference type="InterPro" id="IPR027417">
    <property type="entry name" value="P-loop_NTPase"/>
</dbReference>
<feature type="compositionally biased region" description="Low complexity" evidence="3">
    <location>
        <begin position="663"/>
        <end position="674"/>
    </location>
</feature>
<evidence type="ECO:0000256" key="3">
    <source>
        <dbReference type="SAM" id="MobiDB-lite"/>
    </source>
</evidence>
<keyword evidence="2" id="KW-0342">GTP-binding</keyword>
<feature type="region of interest" description="Disordered" evidence="3">
    <location>
        <begin position="628"/>
        <end position="715"/>
    </location>
</feature>
<feature type="transmembrane region" description="Helical" evidence="4">
    <location>
        <begin position="189"/>
        <end position="209"/>
    </location>
</feature>
<keyword evidence="5" id="KW-1185">Reference proteome</keyword>
<dbReference type="PANTHER" id="PTHR11089:SF9">
    <property type="entry name" value="NUCLEOLAR GTP-BINDING PROTEIN 2"/>
    <property type="match status" value="1"/>
</dbReference>
<dbReference type="GO" id="GO:0005525">
    <property type="term" value="F:GTP binding"/>
    <property type="evidence" value="ECO:0007669"/>
    <property type="project" value="UniProtKB-KW"/>
</dbReference>
<evidence type="ECO:0000256" key="2">
    <source>
        <dbReference type="ARBA" id="ARBA00023134"/>
    </source>
</evidence>
<evidence type="ECO:0000313" key="5">
    <source>
        <dbReference type="Proteomes" id="UP000095280"/>
    </source>
</evidence>